<feature type="transmembrane region" description="Helical" evidence="1">
    <location>
        <begin position="289"/>
        <end position="307"/>
    </location>
</feature>
<dbReference type="EMBL" id="JANBOJ010000048">
    <property type="protein sequence ID" value="KAJ1723923.1"/>
    <property type="molecule type" value="Genomic_DNA"/>
</dbReference>
<sequence>MTGSTAVHRLPDLAGIHTGRGFDDLSPNERDQFINDLELDFRRYLAETRTSRGFVFYPSSRQIMKAISSLYQTLAELTRVETAQFLGIHLDPVGYVDLSTIIILSSMYAIEFIALCYQLHNRDYPPLKVKNVPVMFSLYLGGICWLMGDIFTGGLVHLGQSPVLRACKFTLIWCRACLGAFYVTLMFALRCYSLYHVFHKGKAFKGRTALLSTAGTVLAIIMFGIISTLVPTRLTTYYEDILDMCYTTRHYIISVLLVIWSIWGYVAIMSWRMRNIPFCFNERIEIASTFFVILILSVFNTVCLLVIPVYPASRAWRNILLYINHVGASTVYWIVMWEPTINCIFDREVYLNWWIGKLKSDAMERQYEYSTENKIDTMNLVNASDMSPNESSYTHSDMVVADDGSEFTNMSKHMMV</sequence>
<evidence type="ECO:0000256" key="1">
    <source>
        <dbReference type="SAM" id="Phobius"/>
    </source>
</evidence>
<protein>
    <submittedName>
        <fullName evidence="2">Uncharacterized protein</fullName>
    </submittedName>
</protein>
<keyword evidence="1" id="KW-1133">Transmembrane helix</keyword>
<feature type="transmembrane region" description="Helical" evidence="1">
    <location>
        <begin position="209"/>
        <end position="230"/>
    </location>
</feature>
<keyword evidence="1" id="KW-0472">Membrane</keyword>
<keyword evidence="1" id="KW-0812">Transmembrane</keyword>
<feature type="transmembrane region" description="Helical" evidence="1">
    <location>
        <begin position="170"/>
        <end position="189"/>
    </location>
</feature>
<feature type="transmembrane region" description="Helical" evidence="1">
    <location>
        <begin position="98"/>
        <end position="117"/>
    </location>
</feature>
<name>A0A9W7Y4P4_9FUNG</name>
<feature type="transmembrane region" description="Helical" evidence="1">
    <location>
        <begin position="250"/>
        <end position="268"/>
    </location>
</feature>
<accession>A0A9W7Y4P4</accession>
<dbReference type="AlphaFoldDB" id="A0A9W7Y4P4"/>
<gene>
    <name evidence="2" type="ORF">LPJ53_001778</name>
</gene>
<keyword evidence="3" id="KW-1185">Reference proteome</keyword>
<evidence type="ECO:0000313" key="2">
    <source>
        <dbReference type="EMBL" id="KAJ1723923.1"/>
    </source>
</evidence>
<feature type="transmembrane region" description="Helical" evidence="1">
    <location>
        <begin position="138"/>
        <end position="158"/>
    </location>
</feature>
<feature type="transmembrane region" description="Helical" evidence="1">
    <location>
        <begin position="319"/>
        <end position="337"/>
    </location>
</feature>
<proteinExistence type="predicted"/>
<dbReference type="Proteomes" id="UP001149813">
    <property type="component" value="Unassembled WGS sequence"/>
</dbReference>
<evidence type="ECO:0000313" key="3">
    <source>
        <dbReference type="Proteomes" id="UP001149813"/>
    </source>
</evidence>
<reference evidence="2" key="1">
    <citation type="submission" date="2022-07" db="EMBL/GenBank/DDBJ databases">
        <title>Phylogenomic reconstructions and comparative analyses of Kickxellomycotina fungi.</title>
        <authorList>
            <person name="Reynolds N.K."/>
            <person name="Stajich J.E."/>
            <person name="Barry K."/>
            <person name="Grigoriev I.V."/>
            <person name="Crous P."/>
            <person name="Smith M.E."/>
        </authorList>
    </citation>
    <scope>NUCLEOTIDE SEQUENCE</scope>
    <source>
        <strain evidence="2">NBRC 32514</strain>
    </source>
</reference>
<organism evidence="2 3">
    <name type="scientific">Coemansia erecta</name>
    <dbReference type="NCBI Taxonomy" id="147472"/>
    <lineage>
        <taxon>Eukaryota</taxon>
        <taxon>Fungi</taxon>
        <taxon>Fungi incertae sedis</taxon>
        <taxon>Zoopagomycota</taxon>
        <taxon>Kickxellomycotina</taxon>
        <taxon>Kickxellomycetes</taxon>
        <taxon>Kickxellales</taxon>
        <taxon>Kickxellaceae</taxon>
        <taxon>Coemansia</taxon>
    </lineage>
</organism>
<dbReference type="OrthoDB" id="5583977at2759"/>
<comment type="caution">
    <text evidence="2">The sequence shown here is derived from an EMBL/GenBank/DDBJ whole genome shotgun (WGS) entry which is preliminary data.</text>
</comment>